<keyword evidence="7" id="KW-1185">Reference proteome</keyword>
<dbReference type="PANTHER" id="PTHR10502:SF102">
    <property type="entry name" value="ANNEXIN B11"/>
    <property type="match status" value="1"/>
</dbReference>
<comment type="caution">
    <text evidence="6">The sequence shown here is derived from an EMBL/GenBank/DDBJ whole genome shotgun (WGS) entry which is preliminary data.</text>
</comment>
<dbReference type="InterPro" id="IPR018502">
    <property type="entry name" value="Annexin_repeat"/>
</dbReference>
<dbReference type="Proteomes" id="UP001152747">
    <property type="component" value="Unassembled WGS sequence"/>
</dbReference>
<evidence type="ECO:0008006" key="8">
    <source>
        <dbReference type="Google" id="ProtNLM"/>
    </source>
</evidence>
<sequence>MYWISILFLSIYSVSTENIDDVRDLQSAIDETLNITEIIRILCERNNSQVEKIVDLYQEIVGQNLRDVLNDKLSNEDDDFKYFILALLDTKPYFEAKLLYKAMKGLGTDEDVIIEILVSRTNEEIYAIRGAYNNLYDQDLIADLKDDTSGDLRDFLVLVAEAKRDQSNNIDIEKAKKDAVKLHLAGIAYLFNTDEEVINEILVKQNFDQLRLVFKEYLAHKTFGQPYHEIETGIWDETSGYIQQALYDLIHVIRNKSHYFASLIKSGDIKRIIRTIVSRSEIDLKEIVEVFGGGKIEFKDFIEKTTKGNLKYALITFLENQNLSTEQLEKRGKEFERLKEHLMIVEENSTREAVESEQRETELRQRVRELEASGNAQKMGASETTQQLQINIEELMKKLENVEKSREEWKEKYENVEKQRQLTAEQLTSLQNVVHELSIDHETDKSQSSHRNLELQTEIRNLKEEIEEIRENLERKTVEKQAAEEENERKLMECEQKQKIIEQLENQIEELRAPSSSNLKKIGRFLPYR</sequence>
<accession>A0A9P1MZI4</accession>
<dbReference type="SUPFAM" id="SSF47874">
    <property type="entry name" value="Annexin"/>
    <property type="match status" value="1"/>
</dbReference>
<evidence type="ECO:0000256" key="3">
    <source>
        <dbReference type="ARBA" id="ARBA00023216"/>
    </source>
</evidence>
<reference evidence="6" key="1">
    <citation type="submission" date="2022-11" db="EMBL/GenBank/DDBJ databases">
        <authorList>
            <person name="Kikuchi T."/>
        </authorList>
    </citation>
    <scope>NUCLEOTIDE SEQUENCE</scope>
    <source>
        <strain evidence="6">PS1010</strain>
    </source>
</reference>
<dbReference type="PANTHER" id="PTHR10502">
    <property type="entry name" value="ANNEXIN"/>
    <property type="match status" value="1"/>
</dbReference>
<dbReference type="FunFam" id="1.10.220.10:FF:000003">
    <property type="entry name" value="Annexin"/>
    <property type="match status" value="1"/>
</dbReference>
<dbReference type="GO" id="GO:0005737">
    <property type="term" value="C:cytoplasm"/>
    <property type="evidence" value="ECO:0007669"/>
    <property type="project" value="TreeGrafter"/>
</dbReference>
<comment type="similarity">
    <text evidence="1">Belongs to the annexin family.</text>
</comment>
<dbReference type="Pfam" id="PF00191">
    <property type="entry name" value="Annexin"/>
    <property type="match status" value="3"/>
</dbReference>
<feature type="coiled-coil region" evidence="4">
    <location>
        <begin position="353"/>
        <end position="514"/>
    </location>
</feature>
<dbReference type="GO" id="GO:0005634">
    <property type="term" value="C:nucleus"/>
    <property type="evidence" value="ECO:0007669"/>
    <property type="project" value="TreeGrafter"/>
</dbReference>
<evidence type="ECO:0000256" key="4">
    <source>
        <dbReference type="SAM" id="Coils"/>
    </source>
</evidence>
<dbReference type="AlphaFoldDB" id="A0A9P1MZI4"/>
<gene>
    <name evidence="6" type="ORF">CAMP_LOCUS7140</name>
</gene>
<dbReference type="SMART" id="SM00335">
    <property type="entry name" value="ANX"/>
    <property type="match status" value="4"/>
</dbReference>
<dbReference type="Gene3D" id="1.10.220.10">
    <property type="entry name" value="Annexin"/>
    <property type="match status" value="3"/>
</dbReference>
<evidence type="ECO:0000256" key="5">
    <source>
        <dbReference type="SAM" id="SignalP"/>
    </source>
</evidence>
<dbReference type="PRINTS" id="PR00196">
    <property type="entry name" value="ANNEXIN"/>
</dbReference>
<name>A0A9P1MZI4_9PELO</name>
<organism evidence="6 7">
    <name type="scientific">Caenorhabditis angaria</name>
    <dbReference type="NCBI Taxonomy" id="860376"/>
    <lineage>
        <taxon>Eukaryota</taxon>
        <taxon>Metazoa</taxon>
        <taxon>Ecdysozoa</taxon>
        <taxon>Nematoda</taxon>
        <taxon>Chromadorea</taxon>
        <taxon>Rhabditida</taxon>
        <taxon>Rhabditina</taxon>
        <taxon>Rhabditomorpha</taxon>
        <taxon>Rhabditoidea</taxon>
        <taxon>Rhabditidae</taxon>
        <taxon>Peloderinae</taxon>
        <taxon>Caenorhabditis</taxon>
    </lineage>
</organism>
<keyword evidence="2" id="KW-0677">Repeat</keyword>
<evidence type="ECO:0000313" key="7">
    <source>
        <dbReference type="Proteomes" id="UP001152747"/>
    </source>
</evidence>
<dbReference type="GO" id="GO:0005544">
    <property type="term" value="F:calcium-dependent phospholipid binding"/>
    <property type="evidence" value="ECO:0007669"/>
    <property type="project" value="InterPro"/>
</dbReference>
<dbReference type="GO" id="GO:0001786">
    <property type="term" value="F:phosphatidylserine binding"/>
    <property type="evidence" value="ECO:0007669"/>
    <property type="project" value="TreeGrafter"/>
</dbReference>
<feature type="signal peptide" evidence="5">
    <location>
        <begin position="1"/>
        <end position="16"/>
    </location>
</feature>
<feature type="chain" id="PRO_5040430801" description="Annexin" evidence="5">
    <location>
        <begin position="17"/>
        <end position="529"/>
    </location>
</feature>
<dbReference type="InterPro" id="IPR037104">
    <property type="entry name" value="Annexin_sf"/>
</dbReference>
<keyword evidence="5" id="KW-0732">Signal</keyword>
<dbReference type="GO" id="GO:0005509">
    <property type="term" value="F:calcium ion binding"/>
    <property type="evidence" value="ECO:0007669"/>
    <property type="project" value="InterPro"/>
</dbReference>
<dbReference type="GO" id="GO:0005886">
    <property type="term" value="C:plasma membrane"/>
    <property type="evidence" value="ECO:0007669"/>
    <property type="project" value="TreeGrafter"/>
</dbReference>
<dbReference type="GO" id="GO:0012506">
    <property type="term" value="C:vesicle membrane"/>
    <property type="evidence" value="ECO:0007669"/>
    <property type="project" value="TreeGrafter"/>
</dbReference>
<dbReference type="InterPro" id="IPR001464">
    <property type="entry name" value="Annexin"/>
</dbReference>
<keyword evidence="4" id="KW-0175">Coiled coil</keyword>
<dbReference type="EMBL" id="CANHGI010000003">
    <property type="protein sequence ID" value="CAI5444503.1"/>
    <property type="molecule type" value="Genomic_DNA"/>
</dbReference>
<keyword evidence="3" id="KW-0041">Annexin</keyword>
<dbReference type="OrthoDB" id="37886at2759"/>
<dbReference type="PROSITE" id="PS51897">
    <property type="entry name" value="ANNEXIN_2"/>
    <property type="match status" value="1"/>
</dbReference>
<proteinExistence type="inferred from homology"/>
<evidence type="ECO:0000313" key="6">
    <source>
        <dbReference type="EMBL" id="CAI5444503.1"/>
    </source>
</evidence>
<evidence type="ECO:0000256" key="1">
    <source>
        <dbReference type="ARBA" id="ARBA00007831"/>
    </source>
</evidence>
<protein>
    <recommendedName>
        <fullName evidence="8">Annexin</fullName>
    </recommendedName>
</protein>
<evidence type="ECO:0000256" key="2">
    <source>
        <dbReference type="ARBA" id="ARBA00022737"/>
    </source>
</evidence>